<dbReference type="SUPFAM" id="SSF110997">
    <property type="entry name" value="Sporulation related repeat"/>
    <property type="match status" value="1"/>
</dbReference>
<protein>
    <recommendedName>
        <fullName evidence="3">SPOR domain-containing protein</fullName>
    </recommendedName>
</protein>
<organism evidence="1 2">
    <name type="scientific">Phormidium yuhuli AB48</name>
    <dbReference type="NCBI Taxonomy" id="2940671"/>
    <lineage>
        <taxon>Bacteria</taxon>
        <taxon>Bacillati</taxon>
        <taxon>Cyanobacteriota</taxon>
        <taxon>Cyanophyceae</taxon>
        <taxon>Oscillatoriophycideae</taxon>
        <taxon>Oscillatoriales</taxon>
        <taxon>Oscillatoriaceae</taxon>
        <taxon>Phormidium</taxon>
        <taxon>Phormidium yuhuli</taxon>
    </lineage>
</organism>
<dbReference type="Proteomes" id="UP001056708">
    <property type="component" value="Chromosome"/>
</dbReference>
<evidence type="ECO:0000313" key="2">
    <source>
        <dbReference type="Proteomes" id="UP001056708"/>
    </source>
</evidence>
<dbReference type="EMBL" id="CP098611">
    <property type="protein sequence ID" value="USR89704.1"/>
    <property type="molecule type" value="Genomic_DNA"/>
</dbReference>
<gene>
    <name evidence="1" type="ORF">NEA10_12530</name>
</gene>
<evidence type="ECO:0000313" key="1">
    <source>
        <dbReference type="EMBL" id="USR89704.1"/>
    </source>
</evidence>
<accession>A0ABY5AKI0</accession>
<sequence length="219" mass="23838">MFVINWVPLSVSGLLLFLVTGSGAIASPPSTPESRRYAEIPFIDVPPPVDVPATPAPSREATAAIRYLVYVNSRSSERLAEIQRLDSSAAFGMFRGDQIIQAGLFQDREAAERRSRQLGERGIQGQIAAVTVPDQAGSGTSSTASAAYYVIIPGSQQTLDRALATVQSTVNPGTPIQRRDRPRGLHLAVGPFRERQTAERLSDRLRRQGLSQSRVHYDP</sequence>
<name>A0ABY5AKI0_9CYAN</name>
<dbReference type="InterPro" id="IPR036680">
    <property type="entry name" value="SPOR-like_sf"/>
</dbReference>
<proteinExistence type="predicted"/>
<keyword evidence="2" id="KW-1185">Reference proteome</keyword>
<dbReference type="RefSeq" id="WP_252660745.1">
    <property type="nucleotide sequence ID" value="NZ_CP098611.1"/>
</dbReference>
<reference evidence="1" key="1">
    <citation type="submission" date="2022-06" db="EMBL/GenBank/DDBJ databases">
        <title>Genome sequence of Phormidium yuhuli AB48 isolated from an industrial photobioreactor environment.</title>
        <authorList>
            <person name="Qiu Y."/>
            <person name="Noonan A.J.C."/>
            <person name="Dofher K."/>
            <person name="Koch M."/>
            <person name="Kieft B."/>
            <person name="Lin X."/>
            <person name="Ziels R.M."/>
            <person name="Hallam S.J."/>
        </authorList>
    </citation>
    <scope>NUCLEOTIDE SEQUENCE</scope>
    <source>
        <strain evidence="1">AB48</strain>
    </source>
</reference>
<evidence type="ECO:0008006" key="3">
    <source>
        <dbReference type="Google" id="ProtNLM"/>
    </source>
</evidence>